<feature type="transmembrane region" description="Helical" evidence="1">
    <location>
        <begin position="12"/>
        <end position="37"/>
    </location>
</feature>
<dbReference type="Pfam" id="PF26494">
    <property type="entry name" value="DUF8162"/>
    <property type="match status" value="1"/>
</dbReference>
<keyword evidence="1" id="KW-0472">Membrane</keyword>
<accession>A0ABD5P391</accession>
<sequence>MTLVQSAGTRAVGWIALVVAVLVPGVVATVLWAPFLAVNRIRSLFATLPPTGRLSPTYVAVAIGVSVPYVAGFLAVLAFVDPAVVAWSNAFLTVTLFVSVLYVVGLPVVCILGLPRVGFDWDPTGYGWSTWALLVVGSAWYATLFAVPLVAVSLVLALPGGY</sequence>
<protein>
    <recommendedName>
        <fullName evidence="2">DUF8162 domain-containing protein</fullName>
    </recommendedName>
</protein>
<name>A0ABD5P391_9EURY</name>
<dbReference type="EMBL" id="JBHSDJ010000126">
    <property type="protein sequence ID" value="MFC4248647.1"/>
    <property type="molecule type" value="Genomic_DNA"/>
</dbReference>
<dbReference type="RefSeq" id="WP_246966262.1">
    <property type="nucleotide sequence ID" value="NZ_CP095397.1"/>
</dbReference>
<evidence type="ECO:0000256" key="1">
    <source>
        <dbReference type="SAM" id="Phobius"/>
    </source>
</evidence>
<feature type="transmembrane region" description="Helical" evidence="1">
    <location>
        <begin position="134"/>
        <end position="158"/>
    </location>
</feature>
<evidence type="ECO:0000313" key="4">
    <source>
        <dbReference type="Proteomes" id="UP001595821"/>
    </source>
</evidence>
<keyword evidence="1" id="KW-1133">Transmembrane helix</keyword>
<feature type="transmembrane region" description="Helical" evidence="1">
    <location>
        <begin position="57"/>
        <end position="79"/>
    </location>
</feature>
<reference evidence="3 4" key="1">
    <citation type="journal article" date="2014" name="Int. J. Syst. Evol. Microbiol.">
        <title>Complete genome sequence of Corynebacterium casei LMG S-19264T (=DSM 44701T), isolated from a smear-ripened cheese.</title>
        <authorList>
            <consortium name="US DOE Joint Genome Institute (JGI-PGF)"/>
            <person name="Walter F."/>
            <person name="Albersmeier A."/>
            <person name="Kalinowski J."/>
            <person name="Ruckert C."/>
        </authorList>
    </citation>
    <scope>NUCLEOTIDE SEQUENCE [LARGE SCALE GENOMIC DNA]</scope>
    <source>
        <strain evidence="3 4">IBRC-M 10912</strain>
    </source>
</reference>
<keyword evidence="1" id="KW-0812">Transmembrane</keyword>
<proteinExistence type="predicted"/>
<feature type="domain" description="DUF8162" evidence="2">
    <location>
        <begin position="12"/>
        <end position="160"/>
    </location>
</feature>
<organism evidence="3 4">
    <name type="scientific">Natribaculum luteum</name>
    <dbReference type="NCBI Taxonomy" id="1586232"/>
    <lineage>
        <taxon>Archaea</taxon>
        <taxon>Methanobacteriati</taxon>
        <taxon>Methanobacteriota</taxon>
        <taxon>Stenosarchaea group</taxon>
        <taxon>Halobacteria</taxon>
        <taxon>Halobacteriales</taxon>
        <taxon>Natrialbaceae</taxon>
        <taxon>Natribaculum</taxon>
    </lineage>
</organism>
<gene>
    <name evidence="3" type="ORF">ACFOZ7_17240</name>
</gene>
<comment type="caution">
    <text evidence="3">The sequence shown here is derived from an EMBL/GenBank/DDBJ whole genome shotgun (WGS) entry which is preliminary data.</text>
</comment>
<feature type="transmembrane region" description="Helical" evidence="1">
    <location>
        <begin position="91"/>
        <end position="114"/>
    </location>
</feature>
<evidence type="ECO:0000259" key="2">
    <source>
        <dbReference type="Pfam" id="PF26494"/>
    </source>
</evidence>
<dbReference type="Proteomes" id="UP001595821">
    <property type="component" value="Unassembled WGS sequence"/>
</dbReference>
<dbReference type="GeneID" id="71854170"/>
<evidence type="ECO:0000313" key="3">
    <source>
        <dbReference type="EMBL" id="MFC4248647.1"/>
    </source>
</evidence>
<dbReference type="InterPro" id="IPR058476">
    <property type="entry name" value="DUF8162"/>
</dbReference>
<dbReference type="AlphaFoldDB" id="A0ABD5P391"/>